<dbReference type="PATRIC" id="fig|1526658.3.peg.4301"/>
<sequence length="36" mass="3963">MVHNIKWAVQRARYITLECIAPISDDPIVSLPAVAA</sequence>
<protein>
    <submittedName>
        <fullName evidence="1">Transposase</fullName>
    </submittedName>
</protein>
<evidence type="ECO:0000313" key="1">
    <source>
        <dbReference type="EMBL" id="KPH83174.1"/>
    </source>
</evidence>
<accession>A0A0N1F8E2</accession>
<dbReference type="AlphaFoldDB" id="A0A0N1F8E2"/>
<gene>
    <name evidence="1" type="ORF">AE618_00085</name>
</gene>
<name>A0A0N1F8E2_9HYPH</name>
<comment type="caution">
    <text evidence="1">The sequence shown here is derived from an EMBL/GenBank/DDBJ whole genome shotgun (WGS) entry which is preliminary data.</text>
</comment>
<dbReference type="EMBL" id="LGSZ01000004">
    <property type="protein sequence ID" value="KPH83174.1"/>
    <property type="molecule type" value="Genomic_DNA"/>
</dbReference>
<organism evidence="1 2">
    <name type="scientific">Bosea vaviloviae</name>
    <dbReference type="NCBI Taxonomy" id="1526658"/>
    <lineage>
        <taxon>Bacteria</taxon>
        <taxon>Pseudomonadati</taxon>
        <taxon>Pseudomonadota</taxon>
        <taxon>Alphaproteobacteria</taxon>
        <taxon>Hyphomicrobiales</taxon>
        <taxon>Boseaceae</taxon>
        <taxon>Bosea</taxon>
    </lineage>
</organism>
<dbReference type="Proteomes" id="UP000037822">
    <property type="component" value="Unassembled WGS sequence"/>
</dbReference>
<keyword evidence="2" id="KW-1185">Reference proteome</keyword>
<proteinExistence type="predicted"/>
<evidence type="ECO:0000313" key="2">
    <source>
        <dbReference type="Proteomes" id="UP000037822"/>
    </source>
</evidence>
<reference evidence="1 2" key="1">
    <citation type="submission" date="2015-07" db="EMBL/GenBank/DDBJ databases">
        <title>Whole genome sequencing of Bosea vaviloviae isolated from cave pool.</title>
        <authorList>
            <person name="Tan N.E.H."/>
            <person name="Lee Y.P."/>
            <person name="Gan H.M."/>
            <person name="Barton H."/>
            <person name="Savka M.A."/>
        </authorList>
    </citation>
    <scope>NUCLEOTIDE SEQUENCE [LARGE SCALE GENOMIC DNA]</scope>
    <source>
        <strain evidence="1 2">SD260</strain>
    </source>
</reference>